<evidence type="ECO:0000313" key="2">
    <source>
        <dbReference type="Proteomes" id="UP000593572"/>
    </source>
</evidence>
<organism evidence="1 2">
    <name type="scientific">Gossypium lobatum</name>
    <dbReference type="NCBI Taxonomy" id="34289"/>
    <lineage>
        <taxon>Eukaryota</taxon>
        <taxon>Viridiplantae</taxon>
        <taxon>Streptophyta</taxon>
        <taxon>Embryophyta</taxon>
        <taxon>Tracheophyta</taxon>
        <taxon>Spermatophyta</taxon>
        <taxon>Magnoliopsida</taxon>
        <taxon>eudicotyledons</taxon>
        <taxon>Gunneridae</taxon>
        <taxon>Pentapetalae</taxon>
        <taxon>rosids</taxon>
        <taxon>malvids</taxon>
        <taxon>Malvales</taxon>
        <taxon>Malvaceae</taxon>
        <taxon>Malvoideae</taxon>
        <taxon>Gossypium</taxon>
    </lineage>
</organism>
<name>A0A7J8LSF0_9ROSI</name>
<evidence type="ECO:0000313" key="1">
    <source>
        <dbReference type="EMBL" id="MBA0555395.1"/>
    </source>
</evidence>
<comment type="caution">
    <text evidence="1">The sequence shown here is derived from an EMBL/GenBank/DDBJ whole genome shotgun (WGS) entry which is preliminary data.</text>
</comment>
<keyword evidence="2" id="KW-1185">Reference proteome</keyword>
<accession>A0A7J8LSF0</accession>
<sequence length="20" mass="2463">MIPYLLNLVLWWCFLGVLIR</sequence>
<dbReference type="EMBL" id="JABEZX010000005">
    <property type="protein sequence ID" value="MBA0555395.1"/>
    <property type="molecule type" value="Genomic_DNA"/>
</dbReference>
<proteinExistence type="predicted"/>
<protein>
    <submittedName>
        <fullName evidence="1">Uncharacterized protein</fullName>
    </submittedName>
</protein>
<reference evidence="1 2" key="1">
    <citation type="journal article" date="2019" name="Genome Biol. Evol.">
        <title>Insights into the evolution of the New World diploid cottons (Gossypium, subgenus Houzingenia) based on genome sequencing.</title>
        <authorList>
            <person name="Grover C.E."/>
            <person name="Arick M.A. 2nd"/>
            <person name="Thrash A."/>
            <person name="Conover J.L."/>
            <person name="Sanders W.S."/>
            <person name="Peterson D.G."/>
            <person name="Frelichowski J.E."/>
            <person name="Scheffler J.A."/>
            <person name="Scheffler B.E."/>
            <person name="Wendel J.F."/>
        </authorList>
    </citation>
    <scope>NUCLEOTIDE SEQUENCE [LARGE SCALE GENOMIC DNA]</scope>
    <source>
        <strain evidence="1">157</strain>
        <tissue evidence="1">Leaf</tissue>
    </source>
</reference>
<dbReference type="Proteomes" id="UP000593572">
    <property type="component" value="Unassembled WGS sequence"/>
</dbReference>
<gene>
    <name evidence="1" type="ORF">Golob_025575</name>
</gene>
<dbReference type="AlphaFoldDB" id="A0A7J8LSF0"/>